<feature type="compositionally biased region" description="Acidic residues" evidence="5">
    <location>
        <begin position="7"/>
        <end position="16"/>
    </location>
</feature>
<evidence type="ECO:0000256" key="3">
    <source>
        <dbReference type="ARBA" id="ARBA00022989"/>
    </source>
</evidence>
<dbReference type="AlphaFoldDB" id="A0A9W7BTU5"/>
<evidence type="ECO:0000313" key="9">
    <source>
        <dbReference type="Proteomes" id="UP001165085"/>
    </source>
</evidence>
<feature type="transmembrane region" description="Helical" evidence="6">
    <location>
        <begin position="297"/>
        <end position="313"/>
    </location>
</feature>
<accession>A0A9W7BTU5</accession>
<dbReference type="Pfam" id="PF01490">
    <property type="entry name" value="Aa_trans"/>
    <property type="match status" value="1"/>
</dbReference>
<evidence type="ECO:0000256" key="4">
    <source>
        <dbReference type="ARBA" id="ARBA00023136"/>
    </source>
</evidence>
<keyword evidence="9" id="KW-1185">Reference proteome</keyword>
<feature type="domain" description="Amino acid transporter transmembrane" evidence="7">
    <location>
        <begin position="43"/>
        <end position="404"/>
    </location>
</feature>
<comment type="subcellular location">
    <subcellularLocation>
        <location evidence="1">Membrane</location>
        <topology evidence="1">Multi-pass membrane protein</topology>
    </subcellularLocation>
</comment>
<dbReference type="EMBL" id="BRXY01000468">
    <property type="protein sequence ID" value="GMH96432.1"/>
    <property type="molecule type" value="Genomic_DNA"/>
</dbReference>
<feature type="transmembrane region" description="Helical" evidence="6">
    <location>
        <begin position="126"/>
        <end position="147"/>
    </location>
</feature>
<proteinExistence type="predicted"/>
<keyword evidence="4 6" id="KW-0472">Membrane</keyword>
<feature type="transmembrane region" description="Helical" evidence="6">
    <location>
        <begin position="48"/>
        <end position="67"/>
    </location>
</feature>
<feature type="compositionally biased region" description="Low complexity" evidence="5">
    <location>
        <begin position="20"/>
        <end position="32"/>
    </location>
</feature>
<feature type="transmembrane region" description="Helical" evidence="6">
    <location>
        <begin position="357"/>
        <end position="379"/>
    </location>
</feature>
<dbReference type="GO" id="GO:0015179">
    <property type="term" value="F:L-amino acid transmembrane transporter activity"/>
    <property type="evidence" value="ECO:0007669"/>
    <property type="project" value="TreeGrafter"/>
</dbReference>
<feature type="region of interest" description="Disordered" evidence="5">
    <location>
        <begin position="1"/>
        <end position="39"/>
    </location>
</feature>
<feature type="transmembrane region" description="Helical" evidence="6">
    <location>
        <begin position="73"/>
        <end position="96"/>
    </location>
</feature>
<sequence>MHNNNDSSDDDLDTEVEMVSLLNSGEPSSSSKYRSESPSKEGQSAMQLSISIVISFVGAGILGLPSAFSKSGILLSIVSLTGVAAASVYAMLLLVWTRKKIEESGKPCTTYGDVGEHVLGEFGRNLVDFCLTLSQTCFATAYVIFISSNLQNSFGISRFLTCALAIPGLSSLVNLSSLKKLSPFSLIADFANFAGLSYVLASDLSTLTVSHPQITMWDSAYFIHVLGVSVYCFEGVGLILPLEASAADKDKFPKVLCVVLSAITGVMLFFGCLGYAAYGADVLSPITLNLEGGRGDLVKVCFCVGLYFTYPIMMFPVNTIAETRIWGDNAPKNWKFRTSVVAMTAVVAWGVDDFGLFIHFVGSSVCMILGFILPCYFHLKVGGAGLTKWEKHLDWGLIGFGAVFGSMGTFDSGAELLGLRR</sequence>
<dbReference type="PANTHER" id="PTHR22950">
    <property type="entry name" value="AMINO ACID TRANSPORTER"/>
    <property type="match status" value="1"/>
</dbReference>
<organism evidence="8 9">
    <name type="scientific">Triparma strigata</name>
    <dbReference type="NCBI Taxonomy" id="1606541"/>
    <lineage>
        <taxon>Eukaryota</taxon>
        <taxon>Sar</taxon>
        <taxon>Stramenopiles</taxon>
        <taxon>Ochrophyta</taxon>
        <taxon>Bolidophyceae</taxon>
        <taxon>Parmales</taxon>
        <taxon>Triparmaceae</taxon>
        <taxon>Triparma</taxon>
    </lineage>
</organism>
<feature type="transmembrane region" description="Helical" evidence="6">
    <location>
        <begin position="255"/>
        <end position="277"/>
    </location>
</feature>
<evidence type="ECO:0000259" key="7">
    <source>
        <dbReference type="Pfam" id="PF01490"/>
    </source>
</evidence>
<feature type="transmembrane region" description="Helical" evidence="6">
    <location>
        <begin position="153"/>
        <end position="172"/>
    </location>
</feature>
<dbReference type="Proteomes" id="UP001165085">
    <property type="component" value="Unassembled WGS sequence"/>
</dbReference>
<dbReference type="GO" id="GO:0005774">
    <property type="term" value="C:vacuolar membrane"/>
    <property type="evidence" value="ECO:0007669"/>
    <property type="project" value="TreeGrafter"/>
</dbReference>
<name>A0A9W7BTU5_9STRA</name>
<dbReference type="PANTHER" id="PTHR22950:SF349">
    <property type="entry name" value="AMINO ACID TRANSPORTER TRANSMEMBRANE DOMAIN-CONTAINING PROTEIN"/>
    <property type="match status" value="1"/>
</dbReference>
<evidence type="ECO:0000256" key="1">
    <source>
        <dbReference type="ARBA" id="ARBA00004141"/>
    </source>
</evidence>
<keyword evidence="2 6" id="KW-0812">Transmembrane</keyword>
<evidence type="ECO:0000256" key="6">
    <source>
        <dbReference type="SAM" id="Phobius"/>
    </source>
</evidence>
<evidence type="ECO:0000313" key="8">
    <source>
        <dbReference type="EMBL" id="GMH96432.1"/>
    </source>
</evidence>
<protein>
    <recommendedName>
        <fullName evidence="7">Amino acid transporter transmembrane domain-containing protein</fullName>
    </recommendedName>
</protein>
<dbReference type="OrthoDB" id="1684102at2759"/>
<reference evidence="9" key="1">
    <citation type="journal article" date="2023" name="Commun. Biol.">
        <title>Genome analysis of Parmales, the sister group of diatoms, reveals the evolutionary specialization of diatoms from phago-mixotrophs to photoautotrophs.</title>
        <authorList>
            <person name="Ban H."/>
            <person name="Sato S."/>
            <person name="Yoshikawa S."/>
            <person name="Yamada K."/>
            <person name="Nakamura Y."/>
            <person name="Ichinomiya M."/>
            <person name="Sato N."/>
            <person name="Blanc-Mathieu R."/>
            <person name="Endo H."/>
            <person name="Kuwata A."/>
            <person name="Ogata H."/>
        </authorList>
    </citation>
    <scope>NUCLEOTIDE SEQUENCE [LARGE SCALE GENOMIC DNA]</scope>
    <source>
        <strain evidence="9">NIES 3701</strain>
    </source>
</reference>
<evidence type="ECO:0000256" key="2">
    <source>
        <dbReference type="ARBA" id="ARBA00022692"/>
    </source>
</evidence>
<dbReference type="InterPro" id="IPR013057">
    <property type="entry name" value="AA_transpt_TM"/>
</dbReference>
<feature type="transmembrane region" description="Helical" evidence="6">
    <location>
        <begin position="221"/>
        <end position="243"/>
    </location>
</feature>
<gene>
    <name evidence="8" type="ORF">TrST_g14199</name>
</gene>
<keyword evidence="3 6" id="KW-1133">Transmembrane helix</keyword>
<evidence type="ECO:0000256" key="5">
    <source>
        <dbReference type="SAM" id="MobiDB-lite"/>
    </source>
</evidence>
<comment type="caution">
    <text evidence="8">The sequence shown here is derived from an EMBL/GenBank/DDBJ whole genome shotgun (WGS) entry which is preliminary data.</text>
</comment>